<keyword evidence="1" id="KW-0732">Signal</keyword>
<evidence type="ECO:0000313" key="3">
    <source>
        <dbReference type="Proteomes" id="UP000308054"/>
    </source>
</evidence>
<dbReference type="PROSITE" id="PS51257">
    <property type="entry name" value="PROKAR_LIPOPROTEIN"/>
    <property type="match status" value="1"/>
</dbReference>
<dbReference type="EMBL" id="SRXW01000001">
    <property type="protein sequence ID" value="TGY89900.1"/>
    <property type="molecule type" value="Genomic_DNA"/>
</dbReference>
<keyword evidence="3" id="KW-1185">Reference proteome</keyword>
<dbReference type="Proteomes" id="UP000308054">
    <property type="component" value="Unassembled WGS sequence"/>
</dbReference>
<comment type="caution">
    <text evidence="2">The sequence shown here is derived from an EMBL/GenBank/DDBJ whole genome shotgun (WGS) entry which is preliminary data.</text>
</comment>
<sequence>MRISMALGAAAGTLALAACTMAEFPSDTALQAGFSASSAGTAPSRPERAGYRLVGERFETELVFVETGGEARVAVVHLVAGADPLRGELRFAEPWLADGVHALEGESDEGLALDVVLEPGPCEAGGRSYGYFAQLHAGRISYTGCAGETGSYTRWSNRIADHLPAIEACQDGVRSSTLMAFAGSGSRRVVHARREGSAHLVRYEFPGSGRFDCRVEYGAVSWRPVPGEAPELDSEGDPVYLPGQWPDAGDDCMLYARVRDRQGELLGALGYDVCMAVGFSGPPGPLG</sequence>
<proteinExistence type="predicted"/>
<dbReference type="OrthoDB" id="7627279at2"/>
<dbReference type="AlphaFoldDB" id="A0A4S2H2R2"/>
<evidence type="ECO:0008006" key="4">
    <source>
        <dbReference type="Google" id="ProtNLM"/>
    </source>
</evidence>
<name>A0A4S2H2R2_9PROT</name>
<reference evidence="2 3" key="1">
    <citation type="journal article" date="2017" name="Int. J. Syst. Evol. Microbiol.">
        <title>Marinicauda algicola sp. nov., isolated from a marine red alga Rhodosorus marinus.</title>
        <authorList>
            <person name="Jeong S.E."/>
            <person name="Jeon S.H."/>
            <person name="Chun B.H."/>
            <person name="Kim D.W."/>
            <person name="Jeon C.O."/>
        </authorList>
    </citation>
    <scope>NUCLEOTIDE SEQUENCE [LARGE SCALE GENOMIC DNA]</scope>
    <source>
        <strain evidence="2 3">JCM 31718</strain>
    </source>
</reference>
<evidence type="ECO:0000256" key="1">
    <source>
        <dbReference type="SAM" id="SignalP"/>
    </source>
</evidence>
<accession>A0A4S2H2R2</accession>
<dbReference type="RefSeq" id="WP_135994397.1">
    <property type="nucleotide sequence ID" value="NZ_CP071057.1"/>
</dbReference>
<protein>
    <recommendedName>
        <fullName evidence="4">Lipoprotein</fullName>
    </recommendedName>
</protein>
<evidence type="ECO:0000313" key="2">
    <source>
        <dbReference type="EMBL" id="TGY89900.1"/>
    </source>
</evidence>
<feature type="chain" id="PRO_5020353337" description="Lipoprotein" evidence="1">
    <location>
        <begin position="18"/>
        <end position="287"/>
    </location>
</feature>
<gene>
    <name evidence="2" type="ORF">E5163_01810</name>
</gene>
<organism evidence="2 3">
    <name type="scientific">Marinicauda algicola</name>
    <dbReference type="NCBI Taxonomy" id="2029849"/>
    <lineage>
        <taxon>Bacteria</taxon>
        <taxon>Pseudomonadati</taxon>
        <taxon>Pseudomonadota</taxon>
        <taxon>Alphaproteobacteria</taxon>
        <taxon>Maricaulales</taxon>
        <taxon>Maricaulaceae</taxon>
        <taxon>Marinicauda</taxon>
    </lineage>
</organism>
<feature type="signal peptide" evidence="1">
    <location>
        <begin position="1"/>
        <end position="17"/>
    </location>
</feature>